<reference evidence="1" key="1">
    <citation type="journal article" date="2014" name="Front. Microbiol.">
        <title>High frequency of phylogenetically diverse reductive dehalogenase-homologous genes in deep subseafloor sedimentary metagenomes.</title>
        <authorList>
            <person name="Kawai M."/>
            <person name="Futagami T."/>
            <person name="Toyoda A."/>
            <person name="Takaki Y."/>
            <person name="Nishi S."/>
            <person name="Hori S."/>
            <person name="Arai W."/>
            <person name="Tsubouchi T."/>
            <person name="Morono Y."/>
            <person name="Uchiyama I."/>
            <person name="Ito T."/>
            <person name="Fujiyama A."/>
            <person name="Inagaki F."/>
            <person name="Takami H."/>
        </authorList>
    </citation>
    <scope>NUCLEOTIDE SEQUENCE</scope>
    <source>
        <strain evidence="1">Expedition CK06-06</strain>
    </source>
</reference>
<dbReference type="EMBL" id="BARS01051438">
    <property type="protein sequence ID" value="GAG45417.1"/>
    <property type="molecule type" value="Genomic_DNA"/>
</dbReference>
<comment type="caution">
    <text evidence="1">The sequence shown here is derived from an EMBL/GenBank/DDBJ whole genome shotgun (WGS) entry which is preliminary data.</text>
</comment>
<dbReference type="SUPFAM" id="SSF69279">
    <property type="entry name" value="Phage tail proteins"/>
    <property type="match status" value="1"/>
</dbReference>
<accession>X0YDR8</accession>
<dbReference type="Gene3D" id="2.30.300.10">
    <property type="entry name" value="Baseplate protein-like domain - beta roll fold"/>
    <property type="match status" value="1"/>
</dbReference>
<name>X0YDR8_9ZZZZ</name>
<gene>
    <name evidence="1" type="ORF">S01H1_76623</name>
</gene>
<feature type="non-terminal residue" evidence="1">
    <location>
        <position position="1"/>
    </location>
</feature>
<evidence type="ECO:0000313" key="1">
    <source>
        <dbReference type="EMBL" id="GAG45417.1"/>
    </source>
</evidence>
<organism evidence="1">
    <name type="scientific">marine sediment metagenome</name>
    <dbReference type="NCBI Taxonomy" id="412755"/>
    <lineage>
        <taxon>unclassified sequences</taxon>
        <taxon>metagenomes</taxon>
        <taxon>ecological metagenomes</taxon>
    </lineage>
</organism>
<protein>
    <submittedName>
        <fullName evidence="1">Uncharacterized protein</fullName>
    </submittedName>
</protein>
<sequence>PEGKLLFRRAKTSGVPVAELIEGQQGVLVSTADYDGTKRFSNYDVFGQEPGKNDNAALITDGSIGVTRPKSIQGNDTNQGNIENVAKWTLTSDIAASINIPMGYEGWIRPDGQLWAEDELILVQSPSIMIYKPFVMSIKSVNFKSDSEAKTVEFTLTIPGAYSGEVPEAFPWDE</sequence>
<proteinExistence type="predicted"/>
<dbReference type="AlphaFoldDB" id="X0YDR8"/>